<keyword evidence="6 7" id="KW-0472">Membrane</keyword>
<dbReference type="NCBIfam" id="NF037997">
    <property type="entry name" value="Na_Pi_symport"/>
    <property type="match status" value="2"/>
</dbReference>
<dbReference type="GO" id="GO:0005886">
    <property type="term" value="C:plasma membrane"/>
    <property type="evidence" value="ECO:0007669"/>
    <property type="project" value="UniProtKB-SubCell"/>
</dbReference>
<comment type="subcellular location">
    <subcellularLocation>
        <location evidence="1">Cell membrane</location>
        <topology evidence="1">Multi-pass membrane protein</topology>
    </subcellularLocation>
</comment>
<feature type="transmembrane region" description="Helical" evidence="7">
    <location>
        <begin position="53"/>
        <end position="74"/>
    </location>
</feature>
<dbReference type="AlphaFoldDB" id="A0A067BVJ8"/>
<name>A0A067BVJ8_SAPPC</name>
<feature type="transmembrane region" description="Helical" evidence="7">
    <location>
        <begin position="361"/>
        <end position="382"/>
    </location>
</feature>
<evidence type="ECO:0000313" key="8">
    <source>
        <dbReference type="EMBL" id="KDO22283.1"/>
    </source>
</evidence>
<evidence type="ECO:0000256" key="5">
    <source>
        <dbReference type="ARBA" id="ARBA00022989"/>
    </source>
</evidence>
<feature type="transmembrane region" description="Helical" evidence="7">
    <location>
        <begin position="100"/>
        <end position="128"/>
    </location>
</feature>
<evidence type="ECO:0000256" key="1">
    <source>
        <dbReference type="ARBA" id="ARBA00004651"/>
    </source>
</evidence>
<keyword evidence="3" id="KW-1003">Cell membrane</keyword>
<evidence type="ECO:0000313" key="9">
    <source>
        <dbReference type="Proteomes" id="UP000030745"/>
    </source>
</evidence>
<evidence type="ECO:0000256" key="6">
    <source>
        <dbReference type="ARBA" id="ARBA00023136"/>
    </source>
</evidence>
<gene>
    <name evidence="8" type="ORF">SPRG_21088</name>
</gene>
<dbReference type="PANTHER" id="PTHR10010:SF46">
    <property type="entry name" value="SODIUM-DEPENDENT PHOSPHATE TRANSPORT PROTEIN 2B"/>
    <property type="match status" value="1"/>
</dbReference>
<dbReference type="PANTHER" id="PTHR10010">
    <property type="entry name" value="SOLUTE CARRIER FAMILY 34 SODIUM PHOSPHATE , MEMBER 2-RELATED"/>
    <property type="match status" value="1"/>
</dbReference>
<organism evidence="8 9">
    <name type="scientific">Saprolegnia parasitica (strain CBS 223.65)</name>
    <dbReference type="NCBI Taxonomy" id="695850"/>
    <lineage>
        <taxon>Eukaryota</taxon>
        <taxon>Sar</taxon>
        <taxon>Stramenopiles</taxon>
        <taxon>Oomycota</taxon>
        <taxon>Saprolegniomycetes</taxon>
        <taxon>Saprolegniales</taxon>
        <taxon>Saprolegniaceae</taxon>
        <taxon>Saprolegnia</taxon>
    </lineage>
</organism>
<dbReference type="OrthoDB" id="72829at2759"/>
<dbReference type="Proteomes" id="UP000030745">
    <property type="component" value="Unassembled WGS sequence"/>
</dbReference>
<dbReference type="GO" id="GO:0005436">
    <property type="term" value="F:sodium:phosphate symporter activity"/>
    <property type="evidence" value="ECO:0007669"/>
    <property type="project" value="InterPro"/>
</dbReference>
<feature type="transmembrane region" description="Helical" evidence="7">
    <location>
        <begin position="181"/>
        <end position="200"/>
    </location>
</feature>
<dbReference type="RefSeq" id="XP_012207041.1">
    <property type="nucleotide sequence ID" value="XM_012351651.1"/>
</dbReference>
<dbReference type="OMA" id="FSASWAW"/>
<evidence type="ECO:0008006" key="10">
    <source>
        <dbReference type="Google" id="ProtNLM"/>
    </source>
</evidence>
<dbReference type="STRING" id="695850.A0A067BVJ8"/>
<evidence type="ECO:0000256" key="2">
    <source>
        <dbReference type="ARBA" id="ARBA00005808"/>
    </source>
</evidence>
<keyword evidence="5 7" id="KW-1133">Transmembrane helix</keyword>
<feature type="transmembrane region" description="Helical" evidence="7">
    <location>
        <begin position="140"/>
        <end position="161"/>
    </location>
</feature>
<evidence type="ECO:0000256" key="4">
    <source>
        <dbReference type="ARBA" id="ARBA00022692"/>
    </source>
</evidence>
<feature type="transmembrane region" description="Helical" evidence="7">
    <location>
        <begin position="334"/>
        <end position="355"/>
    </location>
</feature>
<dbReference type="GO" id="GO:0044341">
    <property type="term" value="P:sodium-dependent phosphate transport"/>
    <property type="evidence" value="ECO:0007669"/>
    <property type="project" value="InterPro"/>
</dbReference>
<feature type="transmembrane region" description="Helical" evidence="7">
    <location>
        <begin position="403"/>
        <end position="429"/>
    </location>
</feature>
<dbReference type="Pfam" id="PF02690">
    <property type="entry name" value="Na_Pi_cotrans"/>
    <property type="match status" value="2"/>
</dbReference>
<dbReference type="EMBL" id="KK583271">
    <property type="protein sequence ID" value="KDO22283.1"/>
    <property type="molecule type" value="Genomic_DNA"/>
</dbReference>
<feature type="transmembrane region" description="Helical" evidence="7">
    <location>
        <begin position="435"/>
        <end position="457"/>
    </location>
</feature>
<evidence type="ECO:0000256" key="7">
    <source>
        <dbReference type="SAM" id="Phobius"/>
    </source>
</evidence>
<keyword evidence="4 7" id="KW-0812">Transmembrane</keyword>
<keyword evidence="9" id="KW-1185">Reference proteome</keyword>
<dbReference type="KEGG" id="spar:SPRG_21088"/>
<reference evidence="8 9" key="1">
    <citation type="journal article" date="2013" name="PLoS Genet.">
        <title>Distinctive expansion of potential virulence genes in the genome of the oomycete fish pathogen Saprolegnia parasitica.</title>
        <authorList>
            <person name="Jiang R.H."/>
            <person name="de Bruijn I."/>
            <person name="Haas B.J."/>
            <person name="Belmonte R."/>
            <person name="Lobach L."/>
            <person name="Christie J."/>
            <person name="van den Ackerveken G."/>
            <person name="Bottin A."/>
            <person name="Bulone V."/>
            <person name="Diaz-Moreno S.M."/>
            <person name="Dumas B."/>
            <person name="Fan L."/>
            <person name="Gaulin E."/>
            <person name="Govers F."/>
            <person name="Grenville-Briggs L.J."/>
            <person name="Horner N.R."/>
            <person name="Levin J.Z."/>
            <person name="Mammella M."/>
            <person name="Meijer H.J."/>
            <person name="Morris P."/>
            <person name="Nusbaum C."/>
            <person name="Oome S."/>
            <person name="Phillips A.J."/>
            <person name="van Rooyen D."/>
            <person name="Rzeszutek E."/>
            <person name="Saraiva M."/>
            <person name="Secombes C.J."/>
            <person name="Seidl M.F."/>
            <person name="Snel B."/>
            <person name="Stassen J.H."/>
            <person name="Sykes S."/>
            <person name="Tripathy S."/>
            <person name="van den Berg H."/>
            <person name="Vega-Arreguin J.C."/>
            <person name="Wawra S."/>
            <person name="Young S.K."/>
            <person name="Zeng Q."/>
            <person name="Dieguez-Uribeondo J."/>
            <person name="Russ C."/>
            <person name="Tyler B.M."/>
            <person name="van West P."/>
        </authorList>
    </citation>
    <scope>NUCLEOTIDE SEQUENCE [LARGE SCALE GENOMIC DNA]</scope>
    <source>
        <strain evidence="8 9">CBS 223.65</strain>
    </source>
</reference>
<feature type="transmembrane region" description="Helical" evidence="7">
    <location>
        <begin position="298"/>
        <end position="322"/>
    </location>
</feature>
<dbReference type="VEuPathDB" id="FungiDB:SPRG_21088"/>
<dbReference type="InterPro" id="IPR003841">
    <property type="entry name" value="Na/Pi_transpt"/>
</dbReference>
<dbReference type="GeneID" id="24141987"/>
<protein>
    <recommendedName>
        <fullName evidence="10">Sodium-dependent phosphate transporter</fullName>
    </recommendedName>
</protein>
<accession>A0A067BVJ8</accession>
<sequence length="493" mass="53193">MVAAKESEPANVVMTPGVAGRSPNAAEYTDADDEIRLEEEDKTFANLPWYMKLLWGTFYFVLAMSSLYFFMVAVKWIGESFSLLLGCEAKSAFAFADNPIAGLMVGVVSTAILHSSGTVTSITVALVGAKGLTVRQGVPIIMGANVGTCVTCIMVAFAQMGKRDQFERAMAAATVHDMYNIWSVIVLFPIELLFHPLELLSMSMSGGKANAYFESPVDLIVNPLSQQLIRVDKSMIEKVSLGKVSCEKAKFLKGGAFLDSYKSGSMSGGAIGGICLAIGFTLLVLSLVSLALDFNGYVNIFLGTLITFCVHSSTVVTSTLTPMAGLGLITLEQVYPIVIGANLGTTVTALLASWVTGSPDAVAIALVHFWFNIWGIFLFYPIPITRKPILDWARRLAFYSARWPMVAGLFLLLLFLIVPGIALALTYLFKAGTVGLVFGIIIVAGVVLSIAGFYFWYLKKGGREVWHAFLERKGEAHAAKHAHAHPAADKPLV</sequence>
<comment type="similarity">
    <text evidence="2">Belongs to the SLC34A transporter family.</text>
</comment>
<evidence type="ECO:0000256" key="3">
    <source>
        <dbReference type="ARBA" id="ARBA00022475"/>
    </source>
</evidence>
<proteinExistence type="inferred from homology"/>
<feature type="transmembrane region" description="Helical" evidence="7">
    <location>
        <begin position="270"/>
        <end position="292"/>
    </location>
</feature>